<feature type="transmembrane region" description="Helical" evidence="2">
    <location>
        <begin position="138"/>
        <end position="155"/>
    </location>
</feature>
<feature type="transmembrane region" description="Helical" evidence="2">
    <location>
        <begin position="288"/>
        <end position="307"/>
    </location>
</feature>
<feature type="compositionally biased region" description="Polar residues" evidence="1">
    <location>
        <begin position="675"/>
        <end position="684"/>
    </location>
</feature>
<accession>A0A6J6LGS6</accession>
<organism evidence="4">
    <name type="scientific">freshwater metagenome</name>
    <dbReference type="NCBI Taxonomy" id="449393"/>
    <lineage>
        <taxon>unclassified sequences</taxon>
        <taxon>metagenomes</taxon>
        <taxon>ecological metagenomes</taxon>
    </lineage>
</organism>
<proteinExistence type="predicted"/>
<reference evidence="4" key="1">
    <citation type="submission" date="2020-05" db="EMBL/GenBank/DDBJ databases">
        <authorList>
            <person name="Chiriac C."/>
            <person name="Salcher M."/>
            <person name="Ghai R."/>
            <person name="Kavagutti S V."/>
        </authorList>
    </citation>
    <scope>NUCLEOTIDE SEQUENCE</scope>
</reference>
<keyword evidence="2" id="KW-0812">Transmembrane</keyword>
<evidence type="ECO:0000259" key="3">
    <source>
        <dbReference type="Pfam" id="PF11847"/>
    </source>
</evidence>
<feature type="transmembrane region" description="Helical" evidence="2">
    <location>
        <begin position="83"/>
        <end position="102"/>
    </location>
</feature>
<feature type="transmembrane region" description="Helical" evidence="2">
    <location>
        <begin position="211"/>
        <end position="231"/>
    </location>
</feature>
<dbReference type="EMBL" id="CAEZWE010000061">
    <property type="protein sequence ID" value="CAB4659739.1"/>
    <property type="molecule type" value="Genomic_DNA"/>
</dbReference>
<name>A0A6J6LGS6_9ZZZZ</name>
<feature type="transmembrane region" description="Helical" evidence="2">
    <location>
        <begin position="1370"/>
        <end position="1387"/>
    </location>
</feature>
<dbReference type="Pfam" id="PF11847">
    <property type="entry name" value="GT-C_AftD"/>
    <property type="match status" value="1"/>
</dbReference>
<dbReference type="GO" id="GO:0016740">
    <property type="term" value="F:transferase activity"/>
    <property type="evidence" value="ECO:0007669"/>
    <property type="project" value="InterPro"/>
</dbReference>
<feature type="transmembrane region" description="Helical" evidence="2">
    <location>
        <begin position="1332"/>
        <end position="1350"/>
    </location>
</feature>
<sequence length="1390" mass="152636">MHQWQVILLLAVSYIPILLTQPGRVSADTKTYLFLNPGELLSEAPSLWSSSFGAGTVTHQYIGYLWPMGPYFWLMETIGIPDWLAQRFWWGSLVFLAAYGTYRLARVLGIHNNYALLAALLYGLSPYSLHYLARLSGILLPWVGFPWLLLCLVRARQQPGTKWLARSALVIGTVGTVNATTLFFIIFGLAIWLCADGLSGFTRWRDAIKTFLLLGMGSVGVSLWWLTSLVMQSGFGLPILRYSETYETVAKASLPHELLRGLGYWFFYGDEYAGRWIGPSAPYMHNRMVIAAGFFLAAIGLISIAATRVPYRVHLSLLTLIGLGVAVGASPLSDSSLYGQLFNVVVNNESGFALRSTPRALPLVLIALALSTAWGLQTMLTSANSAGIRSWSFARGGHSFSRIVIGVVLIAIVVNNFPWFTQRSMTEIITRDENLPSYWTDAAQAIDTQRDESTGFGRTYEFPAANFADYWWGGTVDPVLPGLIASEYVAKEMIPQGSEATTDLLSAFESKMVDGRPNMNVLGELSAILSANTATWRADIAYDHHLTARPEYLAPSLERTPPGPSLFTGPLIPASERAAIVDETWFGNTRTEKYPLLQVWKIPHARPLLSQSHPDEVVTVVGSGEGVINALSAKVLTSRDTFVYAGTRQFMPAELQRSLISQLIVTDTNRSAQRQWSSIAQQTGRTERTDEFTSSSAARIPTDQRLNPFTDNYRIAVPLEQMTTSQLIGDIARVNASSYGHPVVLTPEARPENVVDGDRRTSWVVGVRSRAVDEWIRLEFRTPLTATSMNVDFSARQPSGRIIESATLELLDALGNTLLSTPFTPGQEDSVTVPFASTTFTSARITIKEESLSHLVDYSTAPGIAVGEITFPGVRSAEYMVLPSASRSLFANAQQSSIVLTRQSIDPSIPHRADMELNLQRIVTLPTTQTFTLAGDARLAGRASERILSNLTNLNMATSSHQMFGSAHSIASLALDGDTGTAWTTPLDYTVGSEIFFTLNATNSDRILRLQVRNDRFHSIPKRVTVTDASNNTFPLELSGDTALLTASLDPAITFPLRGLSIDEVRSRTFRNYFTREPRELPVAITEIDLGVNNPITLASLDSQCRTDLLEINDNPISLRIIANDNLFDTSQSLKVEACQDITLQPGENFLRTAKGLDTGLDLDQLVLTSRNPVTTATYVPITVTSQERTRLTARIDIDTPRILSFGQSINRGWKATLRTSHGTVDLGAPFVIQGYANGWLVPESGELILEWTPQRLVLGSLVLSLLCAAGLVVLALRRPRDGTPLNPKEHTLPGWLPSRLAVIATLGLVIAFAGILPAIVAGLFLFLPRRLSLYAIGALVAAIASIIIVQQTRYNYPATLDWPLRFADLTPLTWIAVALACINPLLRRN</sequence>
<feature type="transmembrane region" description="Helical" evidence="2">
    <location>
        <begin position="1297"/>
        <end position="1325"/>
    </location>
</feature>
<keyword evidence="2" id="KW-0472">Membrane</keyword>
<evidence type="ECO:0000256" key="1">
    <source>
        <dbReference type="SAM" id="MobiDB-lite"/>
    </source>
</evidence>
<evidence type="ECO:0000313" key="4">
    <source>
        <dbReference type="EMBL" id="CAB4659739.1"/>
    </source>
</evidence>
<feature type="transmembrane region" description="Helical" evidence="2">
    <location>
        <begin position="313"/>
        <end position="332"/>
    </location>
</feature>
<feature type="transmembrane region" description="Helical" evidence="2">
    <location>
        <begin position="167"/>
        <end position="191"/>
    </location>
</feature>
<feature type="transmembrane region" description="Helical" evidence="2">
    <location>
        <begin position="400"/>
        <end position="421"/>
    </location>
</feature>
<keyword evidence="2" id="KW-1133">Transmembrane helix</keyword>
<gene>
    <name evidence="4" type="ORF">UFOPK2169_01321</name>
</gene>
<evidence type="ECO:0000256" key="2">
    <source>
        <dbReference type="SAM" id="Phobius"/>
    </source>
</evidence>
<dbReference type="InterPro" id="IPR021798">
    <property type="entry name" value="AftD_N"/>
</dbReference>
<feature type="transmembrane region" description="Helical" evidence="2">
    <location>
        <begin position="360"/>
        <end position="380"/>
    </location>
</feature>
<feature type="region of interest" description="Disordered" evidence="1">
    <location>
        <begin position="675"/>
        <end position="696"/>
    </location>
</feature>
<feature type="domain" description="Alpha-(1-&gt;3)-arabinofuranosyltransferase N-terminal GT-C" evidence="3">
    <location>
        <begin position="17"/>
        <end position="695"/>
    </location>
</feature>
<protein>
    <submittedName>
        <fullName evidence="4">Unannotated protein</fullName>
    </submittedName>
</protein>